<feature type="transmembrane region" description="Helical" evidence="1">
    <location>
        <begin position="31"/>
        <end position="48"/>
    </location>
</feature>
<dbReference type="EMBL" id="QXML01000004">
    <property type="protein sequence ID" value="RIW15561.1"/>
    <property type="molecule type" value="Genomic_DNA"/>
</dbReference>
<keyword evidence="1" id="KW-1133">Transmembrane helix</keyword>
<evidence type="ECO:0000313" key="3">
    <source>
        <dbReference type="Proteomes" id="UP000283522"/>
    </source>
</evidence>
<dbReference type="RefSeq" id="WP_119477363.1">
    <property type="nucleotide sequence ID" value="NZ_QXML01000004.1"/>
</dbReference>
<evidence type="ECO:0000256" key="1">
    <source>
        <dbReference type="SAM" id="Phobius"/>
    </source>
</evidence>
<accession>A0A418PRR2</accession>
<protein>
    <submittedName>
        <fullName evidence="2">Lmo0937 family membrane protein</fullName>
    </submittedName>
</protein>
<keyword evidence="1" id="KW-0472">Membrane</keyword>
<reference evidence="2 3" key="1">
    <citation type="submission" date="2018-09" db="EMBL/GenBank/DDBJ databases">
        <authorList>
            <person name="Wang X."/>
            <person name="Du Z."/>
        </authorList>
    </citation>
    <scope>NUCLEOTIDE SEQUENCE [LARGE SCALE GENOMIC DNA]</scope>
    <source>
        <strain evidence="2 3">N3</strain>
    </source>
</reference>
<dbReference type="AlphaFoldDB" id="A0A418PRR2"/>
<sequence>MLTSSLLYLIAVVLILGWLIGVFVYSLSGLIHLLLVLAVISILLRIIGGRTA</sequence>
<organism evidence="2 3">
    <name type="scientific">Algoriphagus lacus</name>
    <dbReference type="NCBI Taxonomy" id="2056311"/>
    <lineage>
        <taxon>Bacteria</taxon>
        <taxon>Pseudomonadati</taxon>
        <taxon>Bacteroidota</taxon>
        <taxon>Cytophagia</taxon>
        <taxon>Cytophagales</taxon>
        <taxon>Cyclobacteriaceae</taxon>
        <taxon>Algoriphagus</taxon>
    </lineage>
</organism>
<dbReference type="InterPro" id="IPR043727">
    <property type="entry name" value="Lmo0937-like"/>
</dbReference>
<comment type="caution">
    <text evidence="2">The sequence shown here is derived from an EMBL/GenBank/DDBJ whole genome shotgun (WGS) entry which is preliminary data.</text>
</comment>
<keyword evidence="1" id="KW-0812">Transmembrane</keyword>
<evidence type="ECO:0000313" key="2">
    <source>
        <dbReference type="EMBL" id="RIW15561.1"/>
    </source>
</evidence>
<dbReference type="Proteomes" id="UP000283522">
    <property type="component" value="Unassembled WGS sequence"/>
</dbReference>
<keyword evidence="3" id="KW-1185">Reference proteome</keyword>
<proteinExistence type="predicted"/>
<feature type="transmembrane region" description="Helical" evidence="1">
    <location>
        <begin position="7"/>
        <end position="25"/>
    </location>
</feature>
<name>A0A418PRR2_9BACT</name>
<dbReference type="Pfam" id="PF18919">
    <property type="entry name" value="DUF5670"/>
    <property type="match status" value="1"/>
</dbReference>
<dbReference type="NCBIfam" id="NF033488">
    <property type="entry name" value="lmo0937_fam_TM"/>
    <property type="match status" value="1"/>
</dbReference>
<gene>
    <name evidence="2" type="ORF">D0X99_09015</name>
</gene>